<proteinExistence type="predicted"/>
<evidence type="ECO:0000313" key="2">
    <source>
        <dbReference type="Proteomes" id="UP000256661"/>
    </source>
</evidence>
<dbReference type="Proteomes" id="UP000256661">
    <property type="component" value="Unassembled WGS sequence"/>
</dbReference>
<dbReference type="OrthoDB" id="3481432at2"/>
<dbReference type="EMBL" id="QTTT01000001">
    <property type="protein sequence ID" value="REF00245.1"/>
    <property type="molecule type" value="Genomic_DNA"/>
</dbReference>
<sequence>MSPAADQLRDWLLMVVPLRMAELRNRTPDQLMAVGRAQVDALGSRGDVLQYGGRGAGDAAAAMATGLAALALTAEGGVTFSGLHWCGAPHTECPSRTPVWRWLGVYELPVPAVPVPARPVEDVPLPDLDALRVRLEEVARDGR</sequence>
<gene>
    <name evidence="1" type="ORF">DFJ69_5773</name>
</gene>
<accession>A0A3D9T6E4</accession>
<keyword evidence="2" id="KW-1185">Reference proteome</keyword>
<reference evidence="1 2" key="1">
    <citation type="submission" date="2018-08" db="EMBL/GenBank/DDBJ databases">
        <title>Sequencing the genomes of 1000 actinobacteria strains.</title>
        <authorList>
            <person name="Klenk H.-P."/>
        </authorList>
    </citation>
    <scope>NUCLEOTIDE SEQUENCE [LARGE SCALE GENOMIC DNA]</scope>
    <source>
        <strain evidence="1 2">DSM 43927</strain>
    </source>
</reference>
<dbReference type="AlphaFoldDB" id="A0A3D9T6E4"/>
<name>A0A3D9T6E4_9ACTN</name>
<evidence type="ECO:0000313" key="1">
    <source>
        <dbReference type="EMBL" id="REF00245.1"/>
    </source>
</evidence>
<protein>
    <submittedName>
        <fullName evidence="1">Uncharacterized protein</fullName>
    </submittedName>
</protein>
<comment type="caution">
    <text evidence="1">The sequence shown here is derived from an EMBL/GenBank/DDBJ whole genome shotgun (WGS) entry which is preliminary data.</text>
</comment>
<dbReference type="RefSeq" id="WP_116025417.1">
    <property type="nucleotide sequence ID" value="NZ_QTTT01000001.1"/>
</dbReference>
<organism evidence="1 2">
    <name type="scientific">Thermomonospora umbrina</name>
    <dbReference type="NCBI Taxonomy" id="111806"/>
    <lineage>
        <taxon>Bacteria</taxon>
        <taxon>Bacillati</taxon>
        <taxon>Actinomycetota</taxon>
        <taxon>Actinomycetes</taxon>
        <taxon>Streptosporangiales</taxon>
        <taxon>Thermomonosporaceae</taxon>
        <taxon>Thermomonospora</taxon>
    </lineage>
</organism>